<proteinExistence type="predicted"/>
<feature type="compositionally biased region" description="Basic residues" evidence="2">
    <location>
        <begin position="321"/>
        <end position="333"/>
    </location>
</feature>
<feature type="region of interest" description="Disordered" evidence="2">
    <location>
        <begin position="321"/>
        <end position="361"/>
    </location>
</feature>
<evidence type="ECO:0000313" key="4">
    <source>
        <dbReference type="Proteomes" id="UP000001058"/>
    </source>
</evidence>
<dbReference type="OrthoDB" id="533432at2759"/>
<accession>D8U3N7</accession>
<dbReference type="GeneID" id="9622348"/>
<feature type="coiled-coil region" evidence="1">
    <location>
        <begin position="31"/>
        <end position="65"/>
    </location>
</feature>
<protein>
    <submittedName>
        <fullName evidence="3">Uncharacterized protein</fullName>
    </submittedName>
</protein>
<organism evidence="4">
    <name type="scientific">Volvox carteri f. nagariensis</name>
    <dbReference type="NCBI Taxonomy" id="3068"/>
    <lineage>
        <taxon>Eukaryota</taxon>
        <taxon>Viridiplantae</taxon>
        <taxon>Chlorophyta</taxon>
        <taxon>core chlorophytes</taxon>
        <taxon>Chlorophyceae</taxon>
        <taxon>CS clade</taxon>
        <taxon>Chlamydomonadales</taxon>
        <taxon>Volvocaceae</taxon>
        <taxon>Volvox</taxon>
    </lineage>
</organism>
<feature type="coiled-coil region" evidence="1">
    <location>
        <begin position="125"/>
        <end position="159"/>
    </location>
</feature>
<keyword evidence="1" id="KW-0175">Coiled coil</keyword>
<sequence length="454" mass="50911">MAHEKPTGLENEVAHFQARQHRIEDGHRLELARLKKEVEYHKRLRQAADQRSYELEDQLSRLRQNQQMPSPATVRHLSQVERDREEKDSLILQSQLLISKNSELTTKVKQHLLLLLLHLLLLLSAVQLQSQVTQLEELKAALESELNQAYCERDEMATELERMLSRQHHQQQLSNRRSVEGDGDVGLEVEGLYGLYGTSHVTFASAYPADEITQLCRNTPTSPCDGQPNVLTCFISLPSGRMTSTVYHVSECVSTEVHVCASHDAGIDAAISLPFLHFDVSNPNPTHHYMPTNQRMAPMSRITALCAVFHCYIAHCICGKGRGRRKSRSHGKGTNRTGFPFMKTIQRGRDDDDDDGGGGGGGGGGNATYIVAYPSACRSISYPATYISTGRKSYVRRTMDRDSVHNLSLRKDVQIPVERVQNLLKAAVSEAQHTGAQSTEVTTVSDEFRFEFKF</sequence>
<evidence type="ECO:0000256" key="2">
    <source>
        <dbReference type="SAM" id="MobiDB-lite"/>
    </source>
</evidence>
<dbReference type="KEGG" id="vcn:VOLCADRAFT_94010"/>
<gene>
    <name evidence="3" type="ORF">VOLCADRAFT_94010</name>
</gene>
<keyword evidence="4" id="KW-1185">Reference proteome</keyword>
<evidence type="ECO:0000313" key="3">
    <source>
        <dbReference type="EMBL" id="EFJ45563.1"/>
    </source>
</evidence>
<dbReference type="AlphaFoldDB" id="D8U3N7"/>
<dbReference type="RefSeq" id="XP_002953253.1">
    <property type="nucleotide sequence ID" value="XM_002953207.1"/>
</dbReference>
<name>D8U3N7_VOLCA</name>
<dbReference type="EMBL" id="GL378356">
    <property type="protein sequence ID" value="EFJ45563.1"/>
    <property type="molecule type" value="Genomic_DNA"/>
</dbReference>
<dbReference type="InParanoid" id="D8U3N7"/>
<dbReference type="Proteomes" id="UP000001058">
    <property type="component" value="Unassembled WGS sequence"/>
</dbReference>
<evidence type="ECO:0000256" key="1">
    <source>
        <dbReference type="SAM" id="Coils"/>
    </source>
</evidence>
<reference evidence="3 4" key="1">
    <citation type="journal article" date="2010" name="Science">
        <title>Genomic analysis of organismal complexity in the multicellular green alga Volvox carteri.</title>
        <authorList>
            <person name="Prochnik S.E."/>
            <person name="Umen J."/>
            <person name="Nedelcu A.M."/>
            <person name="Hallmann A."/>
            <person name="Miller S.M."/>
            <person name="Nishii I."/>
            <person name="Ferris P."/>
            <person name="Kuo A."/>
            <person name="Mitros T."/>
            <person name="Fritz-Laylin L.K."/>
            <person name="Hellsten U."/>
            <person name="Chapman J."/>
            <person name="Simakov O."/>
            <person name="Rensing S.A."/>
            <person name="Terry A."/>
            <person name="Pangilinan J."/>
            <person name="Kapitonov V."/>
            <person name="Jurka J."/>
            <person name="Salamov A."/>
            <person name="Shapiro H."/>
            <person name="Schmutz J."/>
            <person name="Grimwood J."/>
            <person name="Lindquist E."/>
            <person name="Lucas S."/>
            <person name="Grigoriev I.V."/>
            <person name="Schmitt R."/>
            <person name="Kirk D."/>
            <person name="Rokhsar D.S."/>
        </authorList>
    </citation>
    <scope>NUCLEOTIDE SEQUENCE [LARGE SCALE GENOMIC DNA]</scope>
    <source>
        <strain evidence="4">f. Nagariensis / Eve</strain>
    </source>
</reference>